<comment type="caution">
    <text evidence="2">The sequence shown here is derived from an EMBL/GenBank/DDBJ whole genome shotgun (WGS) entry which is preliminary data.</text>
</comment>
<dbReference type="SUPFAM" id="SSF52087">
    <property type="entry name" value="CRAL/TRIO domain"/>
    <property type="match status" value="1"/>
</dbReference>
<dbReference type="SMART" id="SM00516">
    <property type="entry name" value="SEC14"/>
    <property type="match status" value="1"/>
</dbReference>
<gene>
    <name evidence="2" type="ORF">HKW66_Vig0029990</name>
</gene>
<dbReference type="Gene3D" id="3.40.525.10">
    <property type="entry name" value="CRAL-TRIO lipid binding domain"/>
    <property type="match status" value="1"/>
</dbReference>
<evidence type="ECO:0000259" key="1">
    <source>
        <dbReference type="PROSITE" id="PS50191"/>
    </source>
</evidence>
<dbReference type="EMBL" id="JABFOF010000001">
    <property type="protein sequence ID" value="KAG2408177.1"/>
    <property type="molecule type" value="Genomic_DNA"/>
</dbReference>
<dbReference type="PANTHER" id="PTHR47556:SF1">
    <property type="entry name" value="SEC14P-LIKE PHOSPHATIDYLINOSITOL TRANSFER FAMILY PROTEIN"/>
    <property type="match status" value="1"/>
</dbReference>
<dbReference type="PANTHER" id="PTHR47556">
    <property type="entry name" value="SEC14P-LIKE PHOSPHATIDYLINOSITOL TRANSFER FAMILY PROTEIN"/>
    <property type="match status" value="1"/>
</dbReference>
<dbReference type="PROSITE" id="PS50191">
    <property type="entry name" value="CRAL_TRIO"/>
    <property type="match status" value="1"/>
</dbReference>
<dbReference type="SUPFAM" id="SSF46938">
    <property type="entry name" value="CRAL/TRIO N-terminal domain"/>
    <property type="match status" value="1"/>
</dbReference>
<accession>A0A8T0L7N9</accession>
<name>A0A8T0L7N9_PHAAN</name>
<dbReference type="InterPro" id="IPR036865">
    <property type="entry name" value="CRAL-TRIO_dom_sf"/>
</dbReference>
<dbReference type="Pfam" id="PF00650">
    <property type="entry name" value="CRAL_TRIO"/>
    <property type="match status" value="1"/>
</dbReference>
<reference evidence="2 3" key="1">
    <citation type="submission" date="2020-05" db="EMBL/GenBank/DDBJ databases">
        <title>Vigna angularis (adzuki bean) Var. LongXiaoDou No. 4 denovo assembly.</title>
        <authorList>
            <person name="Xiang H."/>
        </authorList>
    </citation>
    <scope>NUCLEOTIDE SEQUENCE [LARGE SCALE GENOMIC DNA]</scope>
    <source>
        <tissue evidence="2">Leaf</tissue>
    </source>
</reference>
<organism evidence="2 3">
    <name type="scientific">Phaseolus angularis</name>
    <name type="common">Azuki bean</name>
    <name type="synonym">Vigna angularis</name>
    <dbReference type="NCBI Taxonomy" id="3914"/>
    <lineage>
        <taxon>Eukaryota</taxon>
        <taxon>Viridiplantae</taxon>
        <taxon>Streptophyta</taxon>
        <taxon>Embryophyta</taxon>
        <taxon>Tracheophyta</taxon>
        <taxon>Spermatophyta</taxon>
        <taxon>Magnoliopsida</taxon>
        <taxon>eudicotyledons</taxon>
        <taxon>Gunneridae</taxon>
        <taxon>Pentapetalae</taxon>
        <taxon>rosids</taxon>
        <taxon>fabids</taxon>
        <taxon>Fabales</taxon>
        <taxon>Fabaceae</taxon>
        <taxon>Papilionoideae</taxon>
        <taxon>50 kb inversion clade</taxon>
        <taxon>NPAAA clade</taxon>
        <taxon>indigoferoid/millettioid clade</taxon>
        <taxon>Phaseoleae</taxon>
        <taxon>Vigna</taxon>
    </lineage>
</organism>
<sequence length="335" mass="38313">MRTLYPTVAAPLSLSNFSLRTNFLVRCSNLHSQPQLDTRKLVLSVKENLEKEHHSLPVGRNGRDDEDMILWFLKDRKFSVEDAISKLTKAIVSFWSLYQSIKVQGLLSSANAPARLTRHGDACIPKWRQDFEVSKLTDETVKDAAQTGKGYVHDFLDINDRPVLVVVGSKHIPMLDVTGITEALDPVDDERLCVFLIEKALSKLPTGKEKLLGIVDLRGFRTENADLKFLTFLFDVFYYYYPKRLDQVLFVDAPFVFKPIWQLAKPLLKSYASLTLPFRFSQFRVIFARGVVTMCRFEESSVHIGTGLLRFIEQCSHPGVPSFLWDDDCVTDFRL</sequence>
<dbReference type="CDD" id="cd00170">
    <property type="entry name" value="SEC14"/>
    <property type="match status" value="1"/>
</dbReference>
<dbReference type="InterPro" id="IPR001251">
    <property type="entry name" value="CRAL-TRIO_dom"/>
</dbReference>
<evidence type="ECO:0000313" key="2">
    <source>
        <dbReference type="EMBL" id="KAG2408177.1"/>
    </source>
</evidence>
<evidence type="ECO:0000313" key="3">
    <source>
        <dbReference type="Proteomes" id="UP000743370"/>
    </source>
</evidence>
<dbReference type="InterPro" id="IPR036273">
    <property type="entry name" value="CRAL/TRIO_N_dom_sf"/>
</dbReference>
<dbReference type="AlphaFoldDB" id="A0A8T0L7N9"/>
<proteinExistence type="predicted"/>
<protein>
    <recommendedName>
        <fullName evidence="1">CRAL-TRIO domain-containing protein</fullName>
    </recommendedName>
</protein>
<feature type="domain" description="CRAL-TRIO" evidence="1">
    <location>
        <begin position="140"/>
        <end position="332"/>
    </location>
</feature>
<dbReference type="Proteomes" id="UP000743370">
    <property type="component" value="Unassembled WGS sequence"/>
</dbReference>